<comment type="caution">
    <text evidence="1">The sequence shown here is derived from an EMBL/GenBank/DDBJ whole genome shotgun (WGS) entry which is preliminary data.</text>
</comment>
<evidence type="ECO:0000313" key="1">
    <source>
        <dbReference type="EMBL" id="GAU91168.1"/>
    </source>
</evidence>
<dbReference type="EMBL" id="BDGG01000002">
    <property type="protein sequence ID" value="GAU91168.1"/>
    <property type="molecule type" value="Genomic_DNA"/>
</dbReference>
<gene>
    <name evidence="1" type="primary">RvY_03477-1</name>
    <name evidence="1" type="synonym">RvY_03477.1</name>
    <name evidence="1" type="ORF">RvY_03477</name>
</gene>
<dbReference type="AlphaFoldDB" id="A0A1D1UYD2"/>
<accession>A0A1D1UYD2</accession>
<proteinExistence type="predicted"/>
<dbReference type="Proteomes" id="UP000186922">
    <property type="component" value="Unassembled WGS sequence"/>
</dbReference>
<reference evidence="1 2" key="1">
    <citation type="journal article" date="2016" name="Nat. Commun.">
        <title>Extremotolerant tardigrade genome and improved radiotolerance of human cultured cells by tardigrade-unique protein.</title>
        <authorList>
            <person name="Hashimoto T."/>
            <person name="Horikawa D.D."/>
            <person name="Saito Y."/>
            <person name="Kuwahara H."/>
            <person name="Kozuka-Hata H."/>
            <person name="Shin-I T."/>
            <person name="Minakuchi Y."/>
            <person name="Ohishi K."/>
            <person name="Motoyama A."/>
            <person name="Aizu T."/>
            <person name="Enomoto A."/>
            <person name="Kondo K."/>
            <person name="Tanaka S."/>
            <person name="Hara Y."/>
            <person name="Koshikawa S."/>
            <person name="Sagara H."/>
            <person name="Miura T."/>
            <person name="Yokobori S."/>
            <person name="Miyagawa K."/>
            <person name="Suzuki Y."/>
            <person name="Kubo T."/>
            <person name="Oyama M."/>
            <person name="Kohara Y."/>
            <person name="Fujiyama A."/>
            <person name="Arakawa K."/>
            <person name="Katayama T."/>
            <person name="Toyoda A."/>
            <person name="Kunieda T."/>
        </authorList>
    </citation>
    <scope>NUCLEOTIDE SEQUENCE [LARGE SCALE GENOMIC DNA]</scope>
    <source>
        <strain evidence="1 2">YOKOZUNA-1</strain>
    </source>
</reference>
<protein>
    <submittedName>
        <fullName evidence="1">Uncharacterized protein</fullName>
    </submittedName>
</protein>
<organism evidence="1 2">
    <name type="scientific">Ramazzottius varieornatus</name>
    <name type="common">Water bear</name>
    <name type="synonym">Tardigrade</name>
    <dbReference type="NCBI Taxonomy" id="947166"/>
    <lineage>
        <taxon>Eukaryota</taxon>
        <taxon>Metazoa</taxon>
        <taxon>Ecdysozoa</taxon>
        <taxon>Tardigrada</taxon>
        <taxon>Eutardigrada</taxon>
        <taxon>Parachela</taxon>
        <taxon>Hypsibioidea</taxon>
        <taxon>Ramazzottiidae</taxon>
        <taxon>Ramazzottius</taxon>
    </lineage>
</organism>
<evidence type="ECO:0000313" key="2">
    <source>
        <dbReference type="Proteomes" id="UP000186922"/>
    </source>
</evidence>
<keyword evidence="2" id="KW-1185">Reference proteome</keyword>
<name>A0A1D1UYD2_RAMVA</name>
<sequence>MALNGLLGLTMETSDPGNFIELPTVSVLLDNDFGESFDLSCNPFPNGYKYFFEGLQRKNLKLLNFSLCQNYTQSPPLLDLEDLSILPPLKSLILSAGSYKKWISTLFYLTNGTSNSLKELHLAKSTIPDFFQQSPQLRWVPPVVYNLTQVDPALYAA</sequence>
<dbReference type="SUPFAM" id="SSF52047">
    <property type="entry name" value="RNI-like"/>
    <property type="match status" value="1"/>
</dbReference>